<comment type="caution">
    <text evidence="9">The sequence shown here is derived from an EMBL/GenBank/DDBJ whole genome shotgun (WGS) entry which is preliminary data.</text>
</comment>
<evidence type="ECO:0000256" key="3">
    <source>
        <dbReference type="ARBA" id="ARBA00016464"/>
    </source>
</evidence>
<keyword evidence="10" id="KW-1185">Reference proteome</keyword>
<comment type="function">
    <text evidence="1">Important for normal spermatogenesis and male fertility. Specifically required for progression to the post-meiotic stages of spermatocyte development. Seems to be necessary for normal expression levels of a number of testis-expressed gene transcripts, although its role in this process is unclear.</text>
</comment>
<sequence>MGEVYRSICQSSQHPNQVERISGRIAIALLSESKDKVSLPFAAFAETVVFLRTRMGLCPNVGPQGEHNWFLSSCSWPCDPADLESRTNVLRRLAGKTSYRDTTQSCEGEYISAGNRLLSAACLPQPKLTIHYTAVNSSQEQVFRLEVSSARRWLRHNHLWASEMWTNRHKCLNPN</sequence>
<evidence type="ECO:0000313" key="9">
    <source>
        <dbReference type="EMBL" id="MEQ2201083.1"/>
    </source>
</evidence>
<dbReference type="PANTHER" id="PTHR35671:SF1">
    <property type="entry name" value="PROTEIN TOPAZ1"/>
    <property type="match status" value="1"/>
</dbReference>
<evidence type="ECO:0000313" key="10">
    <source>
        <dbReference type="Proteomes" id="UP001434883"/>
    </source>
</evidence>
<keyword evidence="5" id="KW-0221">Differentiation</keyword>
<feature type="domain" description="Protein TOPAZ1" evidence="8">
    <location>
        <begin position="1"/>
        <end position="49"/>
    </location>
</feature>
<comment type="subcellular location">
    <subcellularLocation>
        <location evidence="2">Cytoplasm</location>
        <location evidence="2">Cytosol</location>
    </subcellularLocation>
</comment>
<dbReference type="InterPro" id="IPR038952">
    <property type="entry name" value="TOPAZ1"/>
</dbReference>
<evidence type="ECO:0000256" key="2">
    <source>
        <dbReference type="ARBA" id="ARBA00004514"/>
    </source>
</evidence>
<evidence type="ECO:0000256" key="1">
    <source>
        <dbReference type="ARBA" id="ARBA00002132"/>
    </source>
</evidence>
<dbReference type="InterPro" id="IPR029435">
    <property type="entry name" value="TOPAZ1_dom"/>
</dbReference>
<dbReference type="PANTHER" id="PTHR35671">
    <property type="entry name" value="PROTEIN TOPAZ1"/>
    <property type="match status" value="1"/>
</dbReference>
<evidence type="ECO:0000256" key="5">
    <source>
        <dbReference type="ARBA" id="ARBA00022782"/>
    </source>
</evidence>
<evidence type="ECO:0000256" key="4">
    <source>
        <dbReference type="ARBA" id="ARBA00022490"/>
    </source>
</evidence>
<accession>A0ABV0R001</accession>
<dbReference type="Pfam" id="PF14669">
    <property type="entry name" value="Asp_Glu_race_2"/>
    <property type="match status" value="1"/>
</dbReference>
<protein>
    <recommendedName>
        <fullName evidence="3">Protein TOPAZ1</fullName>
    </recommendedName>
    <alternativeName>
        <fullName evidence="7">Testis- and ovary-specific PAZ domain-containing protein 1</fullName>
    </alternativeName>
</protein>
<evidence type="ECO:0000256" key="6">
    <source>
        <dbReference type="ARBA" id="ARBA00022871"/>
    </source>
</evidence>
<keyword evidence="4" id="KW-0963">Cytoplasm</keyword>
<dbReference type="EMBL" id="JAHRIN010027034">
    <property type="protein sequence ID" value="MEQ2201083.1"/>
    <property type="molecule type" value="Genomic_DNA"/>
</dbReference>
<evidence type="ECO:0000259" key="8">
    <source>
        <dbReference type="Pfam" id="PF14669"/>
    </source>
</evidence>
<dbReference type="Proteomes" id="UP001434883">
    <property type="component" value="Unassembled WGS sequence"/>
</dbReference>
<gene>
    <name evidence="9" type="ORF">XENOCAPTIV_007304</name>
</gene>
<name>A0ABV0R001_9TELE</name>
<evidence type="ECO:0000256" key="7">
    <source>
        <dbReference type="ARBA" id="ARBA00031943"/>
    </source>
</evidence>
<organism evidence="9 10">
    <name type="scientific">Xenoophorus captivus</name>
    <dbReference type="NCBI Taxonomy" id="1517983"/>
    <lineage>
        <taxon>Eukaryota</taxon>
        <taxon>Metazoa</taxon>
        <taxon>Chordata</taxon>
        <taxon>Craniata</taxon>
        <taxon>Vertebrata</taxon>
        <taxon>Euteleostomi</taxon>
        <taxon>Actinopterygii</taxon>
        <taxon>Neopterygii</taxon>
        <taxon>Teleostei</taxon>
        <taxon>Neoteleostei</taxon>
        <taxon>Acanthomorphata</taxon>
        <taxon>Ovalentaria</taxon>
        <taxon>Atherinomorphae</taxon>
        <taxon>Cyprinodontiformes</taxon>
        <taxon>Goodeidae</taxon>
        <taxon>Xenoophorus</taxon>
    </lineage>
</organism>
<keyword evidence="6" id="KW-0744">Spermatogenesis</keyword>
<reference evidence="9 10" key="1">
    <citation type="submission" date="2021-06" db="EMBL/GenBank/DDBJ databases">
        <authorList>
            <person name="Palmer J.M."/>
        </authorList>
    </citation>
    <scope>NUCLEOTIDE SEQUENCE [LARGE SCALE GENOMIC DNA]</scope>
    <source>
        <strain evidence="9 10">XC_2019</strain>
        <tissue evidence="9">Muscle</tissue>
    </source>
</reference>
<proteinExistence type="predicted"/>